<proteinExistence type="predicted"/>
<evidence type="ECO:0000256" key="4">
    <source>
        <dbReference type="ARBA" id="ARBA00023014"/>
    </source>
</evidence>
<evidence type="ECO:0000256" key="1">
    <source>
        <dbReference type="ARBA" id="ARBA00022691"/>
    </source>
</evidence>
<dbReference type="SFLD" id="SFLDG01067">
    <property type="entry name" value="SPASM/twitch_domain_containing"/>
    <property type="match status" value="1"/>
</dbReference>
<dbReference type="Gene3D" id="3.20.20.70">
    <property type="entry name" value="Aldolase class I"/>
    <property type="match status" value="1"/>
</dbReference>
<keyword evidence="3" id="KW-0408">Iron</keyword>
<protein>
    <submittedName>
        <fullName evidence="7">Putative coenzyme PQQ synthesis protein</fullName>
    </submittedName>
</protein>
<dbReference type="AlphaFoldDB" id="R4T3T8"/>
<evidence type="ECO:0000256" key="2">
    <source>
        <dbReference type="ARBA" id="ARBA00022723"/>
    </source>
</evidence>
<keyword evidence="8" id="KW-1185">Reference proteome</keyword>
<dbReference type="KEGG" id="aoi:AORI_4497"/>
<dbReference type="EMBL" id="CP003410">
    <property type="protein sequence ID" value="AGM07081.1"/>
    <property type="molecule type" value="Genomic_DNA"/>
</dbReference>
<gene>
    <name evidence="7" type="ORF">AORI_4497</name>
</gene>
<accession>R4T3T8</accession>
<dbReference type="CDD" id="cd01335">
    <property type="entry name" value="Radical_SAM"/>
    <property type="match status" value="1"/>
</dbReference>
<dbReference type="InterPro" id="IPR013785">
    <property type="entry name" value="Aldolase_TIM"/>
</dbReference>
<dbReference type="SUPFAM" id="SSF102114">
    <property type="entry name" value="Radical SAM enzymes"/>
    <property type="match status" value="1"/>
</dbReference>
<dbReference type="PANTHER" id="PTHR11228:SF7">
    <property type="entry name" value="PQQA PEPTIDE CYCLASE"/>
    <property type="match status" value="1"/>
</dbReference>
<name>R4T3T8_9PSEU</name>
<dbReference type="Proteomes" id="UP000013968">
    <property type="component" value="Chromosome"/>
</dbReference>
<evidence type="ECO:0000313" key="8">
    <source>
        <dbReference type="Proteomes" id="UP000013968"/>
    </source>
</evidence>
<dbReference type="InterPro" id="IPR058240">
    <property type="entry name" value="rSAM_sf"/>
</dbReference>
<dbReference type="GO" id="GO:0051536">
    <property type="term" value="F:iron-sulfur cluster binding"/>
    <property type="evidence" value="ECO:0007669"/>
    <property type="project" value="UniProtKB-KW"/>
</dbReference>
<feature type="compositionally biased region" description="Basic residues" evidence="5">
    <location>
        <begin position="25"/>
        <end position="40"/>
    </location>
</feature>
<keyword evidence="4" id="KW-0411">Iron-sulfur</keyword>
<keyword evidence="2" id="KW-0479">Metal-binding</keyword>
<evidence type="ECO:0000256" key="5">
    <source>
        <dbReference type="SAM" id="MobiDB-lite"/>
    </source>
</evidence>
<dbReference type="PROSITE" id="PS51918">
    <property type="entry name" value="RADICAL_SAM"/>
    <property type="match status" value="1"/>
</dbReference>
<reference evidence="7 8" key="1">
    <citation type="journal article" date="2013" name="BMC Genomics">
        <title>ContigScape: a Cytoscape plugin facilitating microbial genome gap closing.</title>
        <authorList>
            <person name="Tang B."/>
            <person name="Wang Q."/>
            <person name="Yang M."/>
            <person name="Xie F."/>
            <person name="Zhu Y."/>
            <person name="Zhuo Y."/>
            <person name="Wang S."/>
            <person name="Gao H."/>
            <person name="Ding X."/>
            <person name="Zhang L."/>
            <person name="Zhao G."/>
            <person name="Zheng H."/>
        </authorList>
    </citation>
    <scope>NUCLEOTIDE SEQUENCE [LARGE SCALE GENOMIC DNA]</scope>
    <source>
        <strain evidence="7 8">HCCB10007</strain>
    </source>
</reference>
<feature type="domain" description="Radical SAM core" evidence="6">
    <location>
        <begin position="145"/>
        <end position="352"/>
    </location>
</feature>
<dbReference type="GO" id="GO:0003824">
    <property type="term" value="F:catalytic activity"/>
    <property type="evidence" value="ECO:0007669"/>
    <property type="project" value="InterPro"/>
</dbReference>
<organism evidence="7 8">
    <name type="scientific">Amycolatopsis keratiniphila</name>
    <dbReference type="NCBI Taxonomy" id="129921"/>
    <lineage>
        <taxon>Bacteria</taxon>
        <taxon>Bacillati</taxon>
        <taxon>Actinomycetota</taxon>
        <taxon>Actinomycetes</taxon>
        <taxon>Pseudonocardiales</taxon>
        <taxon>Pseudonocardiaceae</taxon>
        <taxon>Amycolatopsis</taxon>
        <taxon>Amycolatopsis japonica group</taxon>
    </lineage>
</organism>
<dbReference type="InterPro" id="IPR050377">
    <property type="entry name" value="Radical_SAM_PqqE_MftC-like"/>
</dbReference>
<evidence type="ECO:0000259" key="6">
    <source>
        <dbReference type="PROSITE" id="PS51918"/>
    </source>
</evidence>
<evidence type="ECO:0000313" key="7">
    <source>
        <dbReference type="EMBL" id="AGM07081.1"/>
    </source>
</evidence>
<dbReference type="GO" id="GO:0046872">
    <property type="term" value="F:metal ion binding"/>
    <property type="evidence" value="ECO:0007669"/>
    <property type="project" value="UniProtKB-KW"/>
</dbReference>
<dbReference type="PANTHER" id="PTHR11228">
    <property type="entry name" value="RADICAL SAM DOMAIN PROTEIN"/>
    <property type="match status" value="1"/>
</dbReference>
<dbReference type="SFLD" id="SFLDG01386">
    <property type="entry name" value="main_SPASM_domain-containing"/>
    <property type="match status" value="1"/>
</dbReference>
<dbReference type="SMART" id="SM00729">
    <property type="entry name" value="Elp3"/>
    <property type="match status" value="1"/>
</dbReference>
<sequence>MPHGRARATVTPADRVVTTPLPHPPRAHRCGLGRHPHRVHPLPTRRPSPRDPLPTSLDQPLSRERPRHRLFRKLSRAHHAPGPQPPRNPRLAHRTLGQARSHTWMTTAHATRASTTGRYGVSLMNARSIAADNVATSCYFRTTVEQPFRKALVQINEDCNLRCAHCFVSATRVGTQMPLGEVIEKVIPRLAEARVKRVTLTGGEPTIHPDFLAIVRAFRTAGMDVGICTNATTLDAVQIATLAELAVHCNVSLDGFAADSHGKFRGDRGSFATTVDTVERLGKAGILQGLLCTPNTLAENDEYARLCAFARANGARYVLLNPLGSMGRGVKSRAKLAKTSLHMREIFELTAPFDGPELDVAHIRFPNVERRPLAGCEAGTIIYVFTPGEVTVCPYLVFAARTPQSRHTDTEFIVGNIFTDPDIATRLDDYRFHDRYQVGANPTCTACAVNSSCGKGCPAAVVAGGGRIGDVDNEQCPVVDGAHYEGRRLLPLMPA</sequence>
<dbReference type="Pfam" id="PF04055">
    <property type="entry name" value="Radical_SAM"/>
    <property type="match status" value="1"/>
</dbReference>
<dbReference type="InterPro" id="IPR007197">
    <property type="entry name" value="rSAM"/>
</dbReference>
<dbReference type="InterPro" id="IPR006638">
    <property type="entry name" value="Elp3/MiaA/NifB-like_rSAM"/>
</dbReference>
<evidence type="ECO:0000256" key="3">
    <source>
        <dbReference type="ARBA" id="ARBA00023004"/>
    </source>
</evidence>
<keyword evidence="1" id="KW-0949">S-adenosyl-L-methionine</keyword>
<dbReference type="HOGENOM" id="CLU_009273_4_2_11"/>
<feature type="region of interest" description="Disordered" evidence="5">
    <location>
        <begin position="1"/>
        <end position="66"/>
    </location>
</feature>
<dbReference type="SFLD" id="SFLDS00029">
    <property type="entry name" value="Radical_SAM"/>
    <property type="match status" value="1"/>
</dbReference>
<dbReference type="PATRIC" id="fig|1156913.3.peg.4577"/>